<feature type="domain" description="Disease resistance protein At4g27190-like leucine-rich repeats" evidence="2">
    <location>
        <begin position="475"/>
        <end position="629"/>
    </location>
</feature>
<evidence type="ECO:0000313" key="3">
    <source>
        <dbReference type="EMBL" id="RDX82032.1"/>
    </source>
</evidence>
<keyword evidence="1" id="KW-0611">Plant defense</keyword>
<keyword evidence="4" id="KW-1185">Reference proteome</keyword>
<reference evidence="3" key="1">
    <citation type="submission" date="2018-05" db="EMBL/GenBank/DDBJ databases">
        <title>Draft genome of Mucuna pruriens seed.</title>
        <authorList>
            <person name="Nnadi N.E."/>
            <person name="Vos R."/>
            <person name="Hasami M.H."/>
            <person name="Devisetty U.K."/>
            <person name="Aguiy J.C."/>
        </authorList>
    </citation>
    <scope>NUCLEOTIDE SEQUENCE [LARGE SCALE GENOMIC DNA]</scope>
    <source>
        <strain evidence="3">JCA_2017</strain>
    </source>
</reference>
<gene>
    <name evidence="3" type="ORF">CR513_37227</name>
</gene>
<feature type="domain" description="Disease resistance protein At4g27190-like leucine-rich repeats" evidence="2">
    <location>
        <begin position="327"/>
        <end position="430"/>
    </location>
</feature>
<feature type="domain" description="Disease resistance protein At4g27190-like leucine-rich repeats" evidence="2">
    <location>
        <begin position="1"/>
        <end position="90"/>
    </location>
</feature>
<organism evidence="3 4">
    <name type="scientific">Mucuna pruriens</name>
    <name type="common">Velvet bean</name>
    <name type="synonym">Dolichos pruriens</name>
    <dbReference type="NCBI Taxonomy" id="157652"/>
    <lineage>
        <taxon>Eukaryota</taxon>
        <taxon>Viridiplantae</taxon>
        <taxon>Streptophyta</taxon>
        <taxon>Embryophyta</taxon>
        <taxon>Tracheophyta</taxon>
        <taxon>Spermatophyta</taxon>
        <taxon>Magnoliopsida</taxon>
        <taxon>eudicotyledons</taxon>
        <taxon>Gunneridae</taxon>
        <taxon>Pentapetalae</taxon>
        <taxon>rosids</taxon>
        <taxon>fabids</taxon>
        <taxon>Fabales</taxon>
        <taxon>Fabaceae</taxon>
        <taxon>Papilionoideae</taxon>
        <taxon>50 kb inversion clade</taxon>
        <taxon>NPAAA clade</taxon>
        <taxon>indigoferoid/millettioid clade</taxon>
        <taxon>Phaseoleae</taxon>
        <taxon>Mucuna</taxon>
    </lineage>
</organism>
<evidence type="ECO:0000256" key="1">
    <source>
        <dbReference type="ARBA" id="ARBA00022821"/>
    </source>
</evidence>
<dbReference type="Proteomes" id="UP000257109">
    <property type="component" value="Unassembled WGS sequence"/>
</dbReference>
<accession>A0A371FUT1</accession>
<evidence type="ECO:0000313" key="4">
    <source>
        <dbReference type="Proteomes" id="UP000257109"/>
    </source>
</evidence>
<dbReference type="InterPro" id="IPR057135">
    <property type="entry name" value="At4g27190-like_LRR"/>
</dbReference>
<comment type="caution">
    <text evidence="3">The sequence shown here is derived from an EMBL/GenBank/DDBJ whole genome shotgun (WGS) entry which is preliminary data.</text>
</comment>
<dbReference type="PANTHER" id="PTHR33463:SF136">
    <property type="entry name" value="NB-ARC DOMAIN-CONTAINING PROTEIN"/>
    <property type="match status" value="1"/>
</dbReference>
<dbReference type="EMBL" id="QJKJ01007762">
    <property type="protein sequence ID" value="RDX82032.1"/>
    <property type="molecule type" value="Genomic_DNA"/>
</dbReference>
<dbReference type="Gene3D" id="3.80.10.10">
    <property type="entry name" value="Ribonuclease Inhibitor"/>
    <property type="match status" value="3"/>
</dbReference>
<feature type="non-terminal residue" evidence="3">
    <location>
        <position position="687"/>
    </location>
</feature>
<dbReference type="AlphaFoldDB" id="A0A371FUT1"/>
<proteinExistence type="predicted"/>
<evidence type="ECO:0000259" key="2">
    <source>
        <dbReference type="Pfam" id="PF23247"/>
    </source>
</evidence>
<dbReference type="OrthoDB" id="1435950at2759"/>
<protein>
    <recommendedName>
        <fullName evidence="2">Disease resistance protein At4g27190-like leucine-rich repeats domain-containing protein</fullName>
    </recommendedName>
</protein>
<dbReference type="SUPFAM" id="SSF52047">
    <property type="entry name" value="RNI-like"/>
    <property type="match status" value="2"/>
</dbReference>
<dbReference type="InterPro" id="IPR032675">
    <property type="entry name" value="LRR_dom_sf"/>
</dbReference>
<dbReference type="Pfam" id="PF23247">
    <property type="entry name" value="LRR_RPS2"/>
    <property type="match status" value="3"/>
</dbReference>
<feature type="non-terminal residue" evidence="3">
    <location>
        <position position="1"/>
    </location>
</feature>
<dbReference type="PANTHER" id="PTHR33463">
    <property type="entry name" value="NB-ARC DOMAIN-CONTAINING PROTEIN-RELATED"/>
    <property type="match status" value="1"/>
</dbReference>
<sequence length="687" mass="78972">LEVSDCSAAQVIFNINDNSVTQALGIRLKKLSLTRLRKLEHVWDKDPEGIISLQMLQDMRVQSCHWLESLFPTSVAKDLTTLEVLSVTDCIGLVQIFSKDEKAAEGEKKEFVFGCLTSLRIERLPGLKYFYPGLHTLEWPVLEELEAFNCDLVILKCQEDHPMDQVLIQIEKVLLITLSARPFKSSLIHLYLHVKVIQIPSLKKLSFGIGNAKVTWDLESGHLQFDNLKCFQELDSAHLYRFLDMLPRIEKLAFSWCWSEELFSSERPNADYTRILLHLKGLELHYMYSLKSIGLEHSWLQPFPENLQTLKIKNCYRLRKLVPCTISFSNLTYLEVSECRSLKSLFSSSTVKGLARVERMKIKKCESLEEIVSREGGESQEYKEIIFEKLQVLYLKELDKLRCFYPGNFALSFPSLEQVFVIDCSFMKTFSPFNKIEHSTKWFYAKHETPQQESDLNSAAFRMFKKKFLESARSVSHLDLQDSPLLQEIWRGSQAIPQSCFSNLASLTVDGCQFLSDAVLPFYLLPLFTKLVKLQVGNCDSVKTIFDVKRITQATEAALFPLSFRLKELILEELPNLENVWNEDPHGILCMQLLQQVSVDNCKCLTSLFPASVAKDIVQLEKLVVKHCEELIAIVAEDNAADRKGTNLELMIPCVTSLTLWDLPKFKYNSIHWIHDATTTFQVFPLF</sequence>
<name>A0A371FUT1_MUCPR</name>
<dbReference type="InterPro" id="IPR050905">
    <property type="entry name" value="Plant_NBS-LRR"/>
</dbReference>